<accession>A0A2H0UTR2</accession>
<dbReference type="InterPro" id="IPR051790">
    <property type="entry name" value="Cytochrome_c-biogenesis_DsbD"/>
</dbReference>
<keyword evidence="1" id="KW-0812">Transmembrane</keyword>
<protein>
    <submittedName>
        <fullName evidence="3">Cytochrome C biogenesis protein</fullName>
    </submittedName>
</protein>
<feature type="transmembrane region" description="Helical" evidence="1">
    <location>
        <begin position="94"/>
        <end position="114"/>
    </location>
</feature>
<reference evidence="4" key="1">
    <citation type="submission" date="2017-09" db="EMBL/GenBank/DDBJ databases">
        <title>Depth-based differentiation of microbial function through sediment-hosted aquifers and enrichment of novel symbionts in the deep terrestrial subsurface.</title>
        <authorList>
            <person name="Probst A.J."/>
            <person name="Ladd B."/>
            <person name="Jarett J.K."/>
            <person name="Geller-Mcgrath D.E."/>
            <person name="Sieber C.M.K."/>
            <person name="Emerson J.B."/>
            <person name="Anantharaman K."/>
            <person name="Thomas B.C."/>
            <person name="Malmstrom R."/>
            <person name="Stieglmeier M."/>
            <person name="Klingl A."/>
            <person name="Woyke T."/>
            <person name="Ryan C.M."/>
            <person name="Banfield J.F."/>
        </authorList>
    </citation>
    <scope>NUCLEOTIDE SEQUENCE [LARGE SCALE GENOMIC DNA]</scope>
</reference>
<dbReference type="Proteomes" id="UP000230132">
    <property type="component" value="Unassembled WGS sequence"/>
</dbReference>
<feature type="transmembrane region" description="Helical" evidence="1">
    <location>
        <begin position="175"/>
        <end position="195"/>
    </location>
</feature>
<sequence>MDFINFLIDNYNIPILTAFLLGVLTSISPCPLATNITAVAYISKEIKTAKHTLLNGIFYTLGRGASYTILATLIYFGLSSFQVSNIFQGWGDKILGPVLIIIGLIMFGVIKINFGKGGERIEKIKIRLAQKGFVGSFLLGAIFALAFCPYSGVLFFGALIPLVLKSAEGLLLPPIFALGTGLPVIIFSFIIAFAVQKLGQVFQIMQKIERIIRYSVATIFLGAGMYYTQYLVKFLININQ</sequence>
<dbReference type="PANTHER" id="PTHR31272">
    <property type="entry name" value="CYTOCHROME C-TYPE BIOGENESIS PROTEIN HI_1454-RELATED"/>
    <property type="match status" value="1"/>
</dbReference>
<name>A0A2H0UTR2_9BACT</name>
<organism evidence="3 4">
    <name type="scientific">bacterium (Candidatus Gribaldobacteria) CG10_big_fil_rev_8_21_14_0_10_37_21</name>
    <dbReference type="NCBI Taxonomy" id="2014275"/>
    <lineage>
        <taxon>Bacteria</taxon>
        <taxon>Candidatus Gribaldobacteria</taxon>
    </lineage>
</organism>
<evidence type="ECO:0000259" key="2">
    <source>
        <dbReference type="Pfam" id="PF13386"/>
    </source>
</evidence>
<dbReference type="Pfam" id="PF13386">
    <property type="entry name" value="DsbD_2"/>
    <property type="match status" value="1"/>
</dbReference>
<feature type="transmembrane region" description="Helical" evidence="1">
    <location>
        <begin position="15"/>
        <end position="41"/>
    </location>
</feature>
<comment type="caution">
    <text evidence="3">The sequence shown here is derived from an EMBL/GenBank/DDBJ whole genome shotgun (WGS) entry which is preliminary data.</text>
</comment>
<dbReference type="InterPro" id="IPR039447">
    <property type="entry name" value="UreH-like_TM_dom"/>
</dbReference>
<feature type="transmembrane region" description="Helical" evidence="1">
    <location>
        <begin position="53"/>
        <end position="74"/>
    </location>
</feature>
<dbReference type="NCBIfam" id="NF040495">
    <property type="entry name" value="tranport_ArsG"/>
    <property type="match status" value="1"/>
</dbReference>
<proteinExistence type="predicted"/>
<dbReference type="EMBL" id="PFAX01000031">
    <property type="protein sequence ID" value="PIR90154.1"/>
    <property type="molecule type" value="Genomic_DNA"/>
</dbReference>
<evidence type="ECO:0000313" key="3">
    <source>
        <dbReference type="EMBL" id="PIR90154.1"/>
    </source>
</evidence>
<feature type="transmembrane region" description="Helical" evidence="1">
    <location>
        <begin position="135"/>
        <end position="163"/>
    </location>
</feature>
<keyword evidence="1" id="KW-0472">Membrane</keyword>
<keyword evidence="1" id="KW-1133">Transmembrane helix</keyword>
<evidence type="ECO:0000256" key="1">
    <source>
        <dbReference type="SAM" id="Phobius"/>
    </source>
</evidence>
<dbReference type="AlphaFoldDB" id="A0A2H0UTR2"/>
<feature type="transmembrane region" description="Helical" evidence="1">
    <location>
        <begin position="216"/>
        <end position="236"/>
    </location>
</feature>
<evidence type="ECO:0000313" key="4">
    <source>
        <dbReference type="Proteomes" id="UP000230132"/>
    </source>
</evidence>
<gene>
    <name evidence="3" type="ORF">COU05_03030</name>
</gene>
<feature type="domain" description="Urease accessory protein UreH-like transmembrane" evidence="2">
    <location>
        <begin position="17"/>
        <end position="205"/>
    </location>
</feature>
<dbReference type="PANTHER" id="PTHR31272:SF4">
    <property type="entry name" value="CYTOCHROME C-TYPE BIOGENESIS PROTEIN HI_1454-RELATED"/>
    <property type="match status" value="1"/>
</dbReference>